<dbReference type="Pfam" id="PF05036">
    <property type="entry name" value="SPOR"/>
    <property type="match status" value="1"/>
</dbReference>
<feature type="transmembrane region" description="Helical" evidence="2">
    <location>
        <begin position="207"/>
        <end position="225"/>
    </location>
</feature>
<dbReference type="eggNOG" id="COG3087">
    <property type="taxonomic scope" value="Bacteria"/>
</dbReference>
<dbReference type="Gene3D" id="3.30.70.1070">
    <property type="entry name" value="Sporulation related repeat"/>
    <property type="match status" value="1"/>
</dbReference>
<keyword evidence="2" id="KW-1133">Transmembrane helix</keyword>
<dbReference type="Pfam" id="PF18175">
    <property type="entry name" value="HU-CCDC81_bac_2"/>
    <property type="match status" value="1"/>
</dbReference>
<accession>A0A1I2CN61</accession>
<dbReference type="RefSeq" id="WP_010527567.1">
    <property type="nucleotide sequence ID" value="NZ_AFSL01000055.1"/>
</dbReference>
<sequence>MEQYLLELIKNNNRVIIPEFGAFIISRDAGTTVLFNNFLTFNDGLVTNHLSEREGIEPEEATQRVSEFVNKIKKELDEKGEYHLENIGRFIKDQNGILRFTQDPGITNLILDTENETSNPSEVSELLDIENEPHSKIEDLSKDEPSHKTESTDSSKKGDNLLSLEDSKAATTSSQSVRSSNIIPPPPRKDSAVINDEPESKNNGRNWWIILVILFIIAAFLFIYFKYFRHRNETKEIEVPVTSNVVDTLKADNETSATPDSISLTAEEGVTRTQIEEKEEEKVDYTGPRHHIIVGSFKNANNAEQLVKKLKQKGYINAYKFERNGLFMVSAASYQSLIDARKAQEMFVEKERLENWILTLRQ</sequence>
<dbReference type="EMBL" id="FONA01000016">
    <property type="protein sequence ID" value="SFE69787.1"/>
    <property type="molecule type" value="Genomic_DNA"/>
</dbReference>
<evidence type="ECO:0000313" key="4">
    <source>
        <dbReference type="EMBL" id="SFE69787.1"/>
    </source>
</evidence>
<dbReference type="SUPFAM" id="SSF110997">
    <property type="entry name" value="Sporulation related repeat"/>
    <property type="match status" value="1"/>
</dbReference>
<feature type="compositionally biased region" description="Basic and acidic residues" evidence="1">
    <location>
        <begin position="135"/>
        <end position="159"/>
    </location>
</feature>
<evidence type="ECO:0000259" key="3">
    <source>
        <dbReference type="PROSITE" id="PS51724"/>
    </source>
</evidence>
<dbReference type="AlphaFoldDB" id="A0A1I2CN61"/>
<reference evidence="4 5" key="1">
    <citation type="submission" date="2016-10" db="EMBL/GenBank/DDBJ databases">
        <authorList>
            <person name="de Groot N.N."/>
        </authorList>
    </citation>
    <scope>NUCLEOTIDE SEQUENCE [LARGE SCALE GENOMIC DNA]</scope>
    <source>
        <strain evidence="4 5">DSM 19012</strain>
    </source>
</reference>
<dbReference type="InParanoid" id="A0A1I2CN61"/>
<protein>
    <submittedName>
        <fullName evidence="4">Sporulation related domain-containing protein</fullName>
    </submittedName>
</protein>
<keyword evidence="2" id="KW-0812">Transmembrane</keyword>
<evidence type="ECO:0000313" key="5">
    <source>
        <dbReference type="Proteomes" id="UP000181976"/>
    </source>
</evidence>
<keyword evidence="2" id="KW-0472">Membrane</keyword>
<dbReference type="Proteomes" id="UP000181976">
    <property type="component" value="Unassembled WGS sequence"/>
</dbReference>
<gene>
    <name evidence="4" type="ORF">SAMN05444380_11674</name>
</gene>
<dbReference type="InterPro" id="IPR007730">
    <property type="entry name" value="SPOR-like_dom"/>
</dbReference>
<organism evidence="4 5">
    <name type="scientific">Thermophagus xiamenensis</name>
    <dbReference type="NCBI Taxonomy" id="385682"/>
    <lineage>
        <taxon>Bacteria</taxon>
        <taxon>Pseudomonadati</taxon>
        <taxon>Bacteroidota</taxon>
        <taxon>Bacteroidia</taxon>
        <taxon>Marinilabiliales</taxon>
        <taxon>Marinilabiliaceae</taxon>
        <taxon>Thermophagus</taxon>
    </lineage>
</organism>
<keyword evidence="5" id="KW-1185">Reference proteome</keyword>
<dbReference type="STRING" id="385682.SAMN05444380_11674"/>
<evidence type="ECO:0000256" key="1">
    <source>
        <dbReference type="SAM" id="MobiDB-lite"/>
    </source>
</evidence>
<dbReference type="OrthoDB" id="1120137at2"/>
<dbReference type="GO" id="GO:0042834">
    <property type="term" value="F:peptidoglycan binding"/>
    <property type="evidence" value="ECO:0007669"/>
    <property type="project" value="InterPro"/>
</dbReference>
<feature type="compositionally biased region" description="Polar residues" evidence="1">
    <location>
        <begin position="169"/>
        <end position="182"/>
    </location>
</feature>
<evidence type="ECO:0000256" key="2">
    <source>
        <dbReference type="SAM" id="Phobius"/>
    </source>
</evidence>
<dbReference type="InterPro" id="IPR041268">
    <property type="entry name" value="HU-CCDC81_bac_2"/>
</dbReference>
<proteinExistence type="predicted"/>
<feature type="domain" description="SPOR" evidence="3">
    <location>
        <begin position="284"/>
        <end position="360"/>
    </location>
</feature>
<feature type="region of interest" description="Disordered" evidence="1">
    <location>
        <begin position="135"/>
        <end position="198"/>
    </location>
</feature>
<dbReference type="InterPro" id="IPR036680">
    <property type="entry name" value="SPOR-like_sf"/>
</dbReference>
<name>A0A1I2CN61_9BACT</name>
<dbReference type="PROSITE" id="PS51724">
    <property type="entry name" value="SPOR"/>
    <property type="match status" value="1"/>
</dbReference>